<sequence length="142" mass="16188">MRHDIYFVIAPNATLVSRLEEMDTGEMSDLRDPVMWSGFEFDKGGLAEKGLDRLIKLLFLDVLRREQISEPRFHDIFDGLQISEAYFDLLWTIQRPPLDMSVDIAIADALASGTIDEIESAGGDAIGSYLVNYRKRFTTRKK</sequence>
<evidence type="ECO:0000313" key="1">
    <source>
        <dbReference type="EMBL" id="TWI46066.1"/>
    </source>
</evidence>
<reference evidence="1 2" key="1">
    <citation type="journal article" date="2015" name="Stand. Genomic Sci.">
        <title>Genomic Encyclopedia of Bacterial and Archaeal Type Strains, Phase III: the genomes of soil and plant-associated and newly described type strains.</title>
        <authorList>
            <person name="Whitman W.B."/>
            <person name="Woyke T."/>
            <person name="Klenk H.P."/>
            <person name="Zhou Y."/>
            <person name="Lilburn T.G."/>
            <person name="Beck B.J."/>
            <person name="De Vos P."/>
            <person name="Vandamme P."/>
            <person name="Eisen J.A."/>
            <person name="Garrity G."/>
            <person name="Hugenholtz P."/>
            <person name="Kyrpides N.C."/>
        </authorList>
    </citation>
    <scope>NUCLEOTIDE SEQUENCE [LARGE SCALE GENOMIC DNA]</scope>
    <source>
        <strain evidence="1 2">CGMCC 1.10685</strain>
    </source>
</reference>
<gene>
    <name evidence="1" type="ORF">IP92_03499</name>
</gene>
<organism evidence="1 2">
    <name type="scientific">Pseudoduganella flava</name>
    <dbReference type="NCBI Taxonomy" id="871742"/>
    <lineage>
        <taxon>Bacteria</taxon>
        <taxon>Pseudomonadati</taxon>
        <taxon>Pseudomonadota</taxon>
        <taxon>Betaproteobacteria</taxon>
        <taxon>Burkholderiales</taxon>
        <taxon>Oxalobacteraceae</taxon>
        <taxon>Telluria group</taxon>
        <taxon>Pseudoduganella</taxon>
    </lineage>
</organism>
<protein>
    <submittedName>
        <fullName evidence="1">Uncharacterized protein</fullName>
    </submittedName>
</protein>
<accession>A0A562PPT2</accession>
<comment type="caution">
    <text evidence="1">The sequence shown here is derived from an EMBL/GenBank/DDBJ whole genome shotgun (WGS) entry which is preliminary data.</text>
</comment>
<proteinExistence type="predicted"/>
<dbReference type="AlphaFoldDB" id="A0A562PPT2"/>
<dbReference type="EMBL" id="VLKW01000006">
    <property type="protein sequence ID" value="TWI46066.1"/>
    <property type="molecule type" value="Genomic_DNA"/>
</dbReference>
<dbReference type="Proteomes" id="UP000315112">
    <property type="component" value="Unassembled WGS sequence"/>
</dbReference>
<name>A0A562PPT2_9BURK</name>
<evidence type="ECO:0000313" key="2">
    <source>
        <dbReference type="Proteomes" id="UP000315112"/>
    </source>
</evidence>